<accession>A0AAV0P0I1</accession>
<protein>
    <recommendedName>
        <fullName evidence="3">CHCH domain-containing protein</fullName>
    </recommendedName>
</protein>
<feature type="domain" description="CHCH" evidence="3">
    <location>
        <begin position="115"/>
        <end position="148"/>
    </location>
</feature>
<dbReference type="Pfam" id="PF06747">
    <property type="entry name" value="CHCH"/>
    <property type="match status" value="1"/>
</dbReference>
<evidence type="ECO:0000313" key="5">
    <source>
        <dbReference type="Proteomes" id="UP001154282"/>
    </source>
</evidence>
<evidence type="ECO:0000259" key="3">
    <source>
        <dbReference type="Pfam" id="PF06747"/>
    </source>
</evidence>
<dbReference type="InterPro" id="IPR009069">
    <property type="entry name" value="Cys_alpha_HP_mot_SF"/>
</dbReference>
<dbReference type="PANTHER" id="PTHR13523:SF2">
    <property type="entry name" value="COILED-COIL-HELIX-COILED-COIL-HELIX DOMAIN CONTAINING 2, ISOFORM A-RELATED"/>
    <property type="match status" value="1"/>
</dbReference>
<proteinExistence type="predicted"/>
<sequence length="159" mass="16089">MYGLFVVWIQSAVGCCFLTSISTYSSVADDYGLVCPTTVAASSHPVHKSSSTGSVLGGIGGAIADGLGWGAGMEMAHRAVDAVFGPRTVRHETVAAPQQPAAAMTAAQTADGNACGGHSKALQDCLSSFGADISKCQVYMDMLAECRNGSSSSGGFQSA</sequence>
<keyword evidence="5" id="KW-1185">Reference proteome</keyword>
<dbReference type="InterPro" id="IPR010625">
    <property type="entry name" value="CHCH"/>
</dbReference>
<evidence type="ECO:0000256" key="1">
    <source>
        <dbReference type="ARBA" id="ARBA00023157"/>
    </source>
</evidence>
<comment type="caution">
    <text evidence="4">The sequence shown here is derived from an EMBL/GenBank/DDBJ whole genome shotgun (WGS) entry which is preliminary data.</text>
</comment>
<keyword evidence="1" id="KW-1015">Disulfide bond</keyword>
<dbReference type="EMBL" id="CAMGYJ010000008">
    <property type="protein sequence ID" value="CAI0464029.1"/>
    <property type="molecule type" value="Genomic_DNA"/>
</dbReference>
<dbReference type="AlphaFoldDB" id="A0AAV0P0I1"/>
<gene>
    <name evidence="4" type="ORF">LITE_LOCUS36006</name>
</gene>
<dbReference type="InterPro" id="IPR055304">
    <property type="entry name" value="CHCHD2/10-like"/>
</dbReference>
<feature type="signal peptide" evidence="2">
    <location>
        <begin position="1"/>
        <end position="23"/>
    </location>
</feature>
<evidence type="ECO:0000256" key="2">
    <source>
        <dbReference type="SAM" id="SignalP"/>
    </source>
</evidence>
<dbReference type="Proteomes" id="UP001154282">
    <property type="component" value="Unassembled WGS sequence"/>
</dbReference>
<keyword evidence="2" id="KW-0732">Signal</keyword>
<feature type="chain" id="PRO_5043773837" description="CHCH domain-containing protein" evidence="2">
    <location>
        <begin position="24"/>
        <end position="159"/>
    </location>
</feature>
<reference evidence="4" key="1">
    <citation type="submission" date="2022-08" db="EMBL/GenBank/DDBJ databases">
        <authorList>
            <person name="Gutierrez-Valencia J."/>
        </authorList>
    </citation>
    <scope>NUCLEOTIDE SEQUENCE</scope>
</reference>
<name>A0AAV0P0I1_9ROSI</name>
<organism evidence="4 5">
    <name type="scientific">Linum tenue</name>
    <dbReference type="NCBI Taxonomy" id="586396"/>
    <lineage>
        <taxon>Eukaryota</taxon>
        <taxon>Viridiplantae</taxon>
        <taxon>Streptophyta</taxon>
        <taxon>Embryophyta</taxon>
        <taxon>Tracheophyta</taxon>
        <taxon>Spermatophyta</taxon>
        <taxon>Magnoliopsida</taxon>
        <taxon>eudicotyledons</taxon>
        <taxon>Gunneridae</taxon>
        <taxon>Pentapetalae</taxon>
        <taxon>rosids</taxon>
        <taxon>fabids</taxon>
        <taxon>Malpighiales</taxon>
        <taxon>Linaceae</taxon>
        <taxon>Linum</taxon>
    </lineage>
</organism>
<dbReference type="GO" id="GO:0005739">
    <property type="term" value="C:mitochondrion"/>
    <property type="evidence" value="ECO:0007669"/>
    <property type="project" value="TreeGrafter"/>
</dbReference>
<dbReference type="SUPFAM" id="SSF47072">
    <property type="entry name" value="Cysteine alpha-hairpin motif"/>
    <property type="match status" value="1"/>
</dbReference>
<evidence type="ECO:0000313" key="4">
    <source>
        <dbReference type="EMBL" id="CAI0464029.1"/>
    </source>
</evidence>
<dbReference type="GO" id="GO:0005634">
    <property type="term" value="C:nucleus"/>
    <property type="evidence" value="ECO:0007669"/>
    <property type="project" value="TreeGrafter"/>
</dbReference>
<dbReference type="GO" id="GO:0007005">
    <property type="term" value="P:mitochondrion organization"/>
    <property type="evidence" value="ECO:0007669"/>
    <property type="project" value="InterPro"/>
</dbReference>
<dbReference type="PANTHER" id="PTHR13523">
    <property type="entry name" value="COILED-COIL-HELIX-COILED-COIL-HELIX DOMAIN CONTAINING 2/NUR77"/>
    <property type="match status" value="1"/>
</dbReference>